<dbReference type="Proteomes" id="UP000295710">
    <property type="component" value="Unassembled WGS sequence"/>
</dbReference>
<keyword evidence="3" id="KW-1185">Reference proteome</keyword>
<reference evidence="2 3" key="1">
    <citation type="journal article" date="2016" name="Nat. Microbiol.">
        <title>The Mouse Intestinal Bacterial Collection (miBC) provides host-specific insight into cultured diversity and functional potential of the gut microbiota.</title>
        <authorList>
            <person name="Lagkouvardos I."/>
            <person name="Pukall R."/>
            <person name="Abt B."/>
            <person name="Foesel B.U."/>
            <person name="Meier-Kolthoff J.P."/>
            <person name="Kumar N."/>
            <person name="Bresciani A."/>
            <person name="Martinez I."/>
            <person name="Just S."/>
            <person name="Ziegler C."/>
            <person name="Brugiroux S."/>
            <person name="Garzetti D."/>
            <person name="Wenning M."/>
            <person name="Bui T.P."/>
            <person name="Wang J."/>
            <person name="Hugenholtz F."/>
            <person name="Plugge C.M."/>
            <person name="Peterson D.A."/>
            <person name="Hornef M.W."/>
            <person name="Baines J.F."/>
            <person name="Smidt H."/>
            <person name="Walter J."/>
            <person name="Kristiansen K."/>
            <person name="Nielsen H.B."/>
            <person name="Haller D."/>
            <person name="Overmann J."/>
            <person name="Stecher B."/>
            <person name="Clavel T."/>
        </authorList>
    </citation>
    <scope>NUCLEOTIDE SEQUENCE [LARGE SCALE GENOMIC DNA]</scope>
    <source>
        <strain evidence="2 3">DSM 28560</strain>
    </source>
</reference>
<dbReference type="AlphaFoldDB" id="A0A4R4FBZ3"/>
<keyword evidence="1" id="KW-1133">Transmembrane helix</keyword>
<comment type="caution">
    <text evidence="2">The sequence shown here is derived from an EMBL/GenBank/DDBJ whole genome shotgun (WGS) entry which is preliminary data.</text>
</comment>
<accession>A0A4R4FBZ3</accession>
<evidence type="ECO:0000313" key="2">
    <source>
        <dbReference type="EMBL" id="TDA20985.1"/>
    </source>
</evidence>
<dbReference type="EMBL" id="SMMX01000012">
    <property type="protein sequence ID" value="TDA20985.1"/>
    <property type="molecule type" value="Genomic_DNA"/>
</dbReference>
<dbReference type="RefSeq" id="WP_132278880.1">
    <property type="nucleotide sequence ID" value="NZ_JAOBST010000034.1"/>
</dbReference>
<organism evidence="2 3">
    <name type="scientific">Extibacter muris</name>
    <dbReference type="NCBI Taxonomy" id="1796622"/>
    <lineage>
        <taxon>Bacteria</taxon>
        <taxon>Bacillati</taxon>
        <taxon>Bacillota</taxon>
        <taxon>Clostridia</taxon>
        <taxon>Lachnospirales</taxon>
        <taxon>Lachnospiraceae</taxon>
        <taxon>Extibacter</taxon>
    </lineage>
</organism>
<proteinExistence type="predicted"/>
<dbReference type="PROSITE" id="PS51257">
    <property type="entry name" value="PROKAR_LIPOPROTEIN"/>
    <property type="match status" value="1"/>
</dbReference>
<gene>
    <name evidence="2" type="ORF">E1963_13530</name>
</gene>
<keyword evidence="1" id="KW-0472">Membrane</keyword>
<protein>
    <submittedName>
        <fullName evidence="2">Uncharacterized protein</fullName>
    </submittedName>
</protein>
<evidence type="ECO:0000256" key="1">
    <source>
        <dbReference type="SAM" id="Phobius"/>
    </source>
</evidence>
<evidence type="ECO:0000313" key="3">
    <source>
        <dbReference type="Proteomes" id="UP000295710"/>
    </source>
</evidence>
<name>A0A4R4FBZ3_9FIRM</name>
<feature type="transmembrane region" description="Helical" evidence="1">
    <location>
        <begin position="16"/>
        <end position="35"/>
    </location>
</feature>
<sequence length="112" mass="12928">MKQRFVSNKSRSSSRNLIVSIIVFFIIFGCFWFGISSFSDKASYQEKQTLETAVSRGIAHCYAIEGAYPESLQYLKEHYGLIYDEDRFFIDYQILGSNIMPDVTIIDKEDGQ</sequence>
<keyword evidence="1" id="KW-0812">Transmembrane</keyword>